<organism evidence="2 3">
    <name type="scientific">Candidatus Pseudobacter hemicellulosilyticus</name>
    <dbReference type="NCBI Taxonomy" id="3121375"/>
    <lineage>
        <taxon>Bacteria</taxon>
        <taxon>Pseudomonadati</taxon>
        <taxon>Bacteroidota</taxon>
        <taxon>Chitinophagia</taxon>
        <taxon>Chitinophagales</taxon>
        <taxon>Chitinophagaceae</taxon>
        <taxon>Pseudobacter</taxon>
    </lineage>
</organism>
<dbReference type="EMBL" id="CP119311">
    <property type="protein sequence ID" value="WEK34269.1"/>
    <property type="molecule type" value="Genomic_DNA"/>
</dbReference>
<dbReference type="AlphaFoldDB" id="A0AAJ5WNA0"/>
<accession>A0AAJ5WNA0</accession>
<evidence type="ECO:0000313" key="3">
    <source>
        <dbReference type="Proteomes" id="UP001220610"/>
    </source>
</evidence>
<evidence type="ECO:0000256" key="1">
    <source>
        <dbReference type="SAM" id="MobiDB-lite"/>
    </source>
</evidence>
<sequence>MEALLAYKQLLKAYCEEVILQRIASSRSAMDSAQEAANQEEKSSAGDKYETSRAMSHLEKDMHARQLVAHQQELNALRAINSQAICTVPGPGAVIRCSSVTFFIAAGLGKQMVNQETIIFLSPQSPIARQLMQQKVGDEIEFKGRTTIRQIF</sequence>
<dbReference type="Proteomes" id="UP001220610">
    <property type="component" value="Chromosome"/>
</dbReference>
<name>A0AAJ5WNA0_9BACT</name>
<feature type="region of interest" description="Disordered" evidence="1">
    <location>
        <begin position="31"/>
        <end position="51"/>
    </location>
</feature>
<feature type="compositionally biased region" description="Basic and acidic residues" evidence="1">
    <location>
        <begin position="39"/>
        <end position="51"/>
    </location>
</feature>
<gene>
    <name evidence="2" type="ORF">P0Y53_17420</name>
</gene>
<proteinExistence type="predicted"/>
<protein>
    <submittedName>
        <fullName evidence="2">Uncharacterized protein</fullName>
    </submittedName>
</protein>
<evidence type="ECO:0000313" key="2">
    <source>
        <dbReference type="EMBL" id="WEK34269.1"/>
    </source>
</evidence>
<reference evidence="2" key="1">
    <citation type="submission" date="2023-03" db="EMBL/GenBank/DDBJ databases">
        <title>Andean soil-derived lignocellulolytic bacterial consortium as a source of novel taxa and putative plastic-active enzymes.</title>
        <authorList>
            <person name="Diaz-Garcia L."/>
            <person name="Chuvochina M."/>
            <person name="Feuerriegel G."/>
            <person name="Bunk B."/>
            <person name="Sproer C."/>
            <person name="Streit W.R."/>
            <person name="Rodriguez L.M."/>
            <person name="Overmann J."/>
            <person name="Jimenez D.J."/>
        </authorList>
    </citation>
    <scope>NUCLEOTIDE SEQUENCE</scope>
    <source>
        <strain evidence="2">MAG 7</strain>
    </source>
</reference>